<protein>
    <recommendedName>
        <fullName evidence="1">Metal binding domain-containing protein</fullName>
    </recommendedName>
</protein>
<dbReference type="Proteomes" id="UP000789845">
    <property type="component" value="Unassembled WGS sequence"/>
</dbReference>
<evidence type="ECO:0000313" key="2">
    <source>
        <dbReference type="EMBL" id="CAG9610696.1"/>
    </source>
</evidence>
<name>A0A9C7LC00_9BACI</name>
<sequence length="151" mass="18212">MNNPDQQILDYEIASIKFNRETTLFQQKPDYWKNQGWEFAEIKFPFLKIIFNGEIAIIVNCRNYDLYPPSVYYANPIDFTPLTYQEIRKLVKKTGRLILDDHPVTHLPFICMQGFWEYHTHTSHLNDLWQNYKQSMNIIYCVERAYSVIYE</sequence>
<gene>
    <name evidence="2" type="ORF">NEOCIP111885_04472</name>
</gene>
<feature type="domain" description="Metal binding" evidence="1">
    <location>
        <begin position="10"/>
        <end position="87"/>
    </location>
</feature>
<dbReference type="AlphaFoldDB" id="A0A9C7LC00"/>
<evidence type="ECO:0000313" key="3">
    <source>
        <dbReference type="Proteomes" id="UP000789845"/>
    </source>
</evidence>
<reference evidence="2" key="1">
    <citation type="submission" date="2021-10" db="EMBL/GenBank/DDBJ databases">
        <authorList>
            <person name="Criscuolo A."/>
        </authorList>
    </citation>
    <scope>NUCLEOTIDE SEQUENCE</scope>
    <source>
        <strain evidence="2">CIP111885</strain>
    </source>
</reference>
<comment type="caution">
    <text evidence="2">The sequence shown here is derived from an EMBL/GenBank/DDBJ whole genome shotgun (WGS) entry which is preliminary data.</text>
</comment>
<dbReference type="InterPro" id="IPR025873">
    <property type="entry name" value="Metal-bd_dom_prd"/>
</dbReference>
<dbReference type="RefSeq" id="WP_230499058.1">
    <property type="nucleotide sequence ID" value="NZ_CAKJTG010000047.1"/>
</dbReference>
<proteinExistence type="predicted"/>
<dbReference type="EMBL" id="CAKJTG010000047">
    <property type="protein sequence ID" value="CAG9610696.1"/>
    <property type="molecule type" value="Genomic_DNA"/>
</dbReference>
<organism evidence="2 3">
    <name type="scientific">Pseudoneobacillus rhizosphaerae</name>
    <dbReference type="NCBI Taxonomy" id="2880968"/>
    <lineage>
        <taxon>Bacteria</taxon>
        <taxon>Bacillati</taxon>
        <taxon>Bacillota</taxon>
        <taxon>Bacilli</taxon>
        <taxon>Bacillales</taxon>
        <taxon>Bacillaceae</taxon>
        <taxon>Pseudoneobacillus</taxon>
    </lineage>
</organism>
<dbReference type="Pfam" id="PF14455">
    <property type="entry name" value="Metal_CEHH"/>
    <property type="match status" value="1"/>
</dbReference>
<accession>A0A9C7LC00</accession>
<evidence type="ECO:0000259" key="1">
    <source>
        <dbReference type="Pfam" id="PF14455"/>
    </source>
</evidence>
<keyword evidence="3" id="KW-1185">Reference proteome</keyword>